<protein>
    <submittedName>
        <fullName evidence="2">Uncharacterized protein</fullName>
    </submittedName>
</protein>
<keyword evidence="1" id="KW-1133">Transmembrane helix</keyword>
<keyword evidence="1" id="KW-0812">Transmembrane</keyword>
<evidence type="ECO:0000256" key="1">
    <source>
        <dbReference type="SAM" id="Phobius"/>
    </source>
</evidence>
<dbReference type="OrthoDB" id="3265004at2759"/>
<reference evidence="2" key="1">
    <citation type="submission" date="2020-11" db="EMBL/GenBank/DDBJ databases">
        <authorList>
            <consortium name="DOE Joint Genome Institute"/>
            <person name="Ahrendt S."/>
            <person name="Riley R."/>
            <person name="Andreopoulos W."/>
            <person name="LaButti K."/>
            <person name="Pangilinan J."/>
            <person name="Ruiz-duenas F.J."/>
            <person name="Barrasa J.M."/>
            <person name="Sanchez-Garcia M."/>
            <person name="Camarero S."/>
            <person name="Miyauchi S."/>
            <person name="Serrano A."/>
            <person name="Linde D."/>
            <person name="Babiker R."/>
            <person name="Drula E."/>
            <person name="Ayuso-Fernandez I."/>
            <person name="Pacheco R."/>
            <person name="Padilla G."/>
            <person name="Ferreira P."/>
            <person name="Barriuso J."/>
            <person name="Kellner H."/>
            <person name="Castanera R."/>
            <person name="Alfaro M."/>
            <person name="Ramirez L."/>
            <person name="Pisabarro A.G."/>
            <person name="Kuo A."/>
            <person name="Tritt A."/>
            <person name="Lipzen A."/>
            <person name="He G."/>
            <person name="Yan M."/>
            <person name="Ng V."/>
            <person name="Cullen D."/>
            <person name="Martin F."/>
            <person name="Rosso M.-N."/>
            <person name="Henrissat B."/>
            <person name="Hibbett D."/>
            <person name="Martinez A.T."/>
            <person name="Grigoriev I.V."/>
        </authorList>
    </citation>
    <scope>NUCLEOTIDE SEQUENCE</scope>
    <source>
        <strain evidence="2">AH 44721</strain>
    </source>
</reference>
<name>A0A9P5TG49_GYMJU</name>
<feature type="transmembrane region" description="Helical" evidence="1">
    <location>
        <begin position="245"/>
        <end position="268"/>
    </location>
</feature>
<feature type="transmembrane region" description="Helical" evidence="1">
    <location>
        <begin position="207"/>
        <end position="233"/>
    </location>
</feature>
<accession>A0A9P5TG49</accession>
<dbReference type="Proteomes" id="UP000724874">
    <property type="component" value="Unassembled WGS sequence"/>
</dbReference>
<feature type="transmembrane region" description="Helical" evidence="1">
    <location>
        <begin position="101"/>
        <end position="123"/>
    </location>
</feature>
<feature type="transmembrane region" description="Helical" evidence="1">
    <location>
        <begin position="165"/>
        <end position="187"/>
    </location>
</feature>
<evidence type="ECO:0000313" key="3">
    <source>
        <dbReference type="Proteomes" id="UP000724874"/>
    </source>
</evidence>
<dbReference type="EMBL" id="JADNYJ010000177">
    <property type="protein sequence ID" value="KAF8876884.1"/>
    <property type="molecule type" value="Genomic_DNA"/>
</dbReference>
<organism evidence="2 3">
    <name type="scientific">Gymnopilus junonius</name>
    <name type="common">Spectacular rustgill mushroom</name>
    <name type="synonym">Gymnopilus spectabilis subsp. junonius</name>
    <dbReference type="NCBI Taxonomy" id="109634"/>
    <lineage>
        <taxon>Eukaryota</taxon>
        <taxon>Fungi</taxon>
        <taxon>Dikarya</taxon>
        <taxon>Basidiomycota</taxon>
        <taxon>Agaricomycotina</taxon>
        <taxon>Agaricomycetes</taxon>
        <taxon>Agaricomycetidae</taxon>
        <taxon>Agaricales</taxon>
        <taxon>Agaricineae</taxon>
        <taxon>Hymenogastraceae</taxon>
        <taxon>Gymnopilus</taxon>
    </lineage>
</organism>
<feature type="transmembrane region" description="Helical" evidence="1">
    <location>
        <begin position="26"/>
        <end position="44"/>
    </location>
</feature>
<keyword evidence="1" id="KW-0472">Membrane</keyword>
<evidence type="ECO:0000313" key="2">
    <source>
        <dbReference type="EMBL" id="KAF8876884.1"/>
    </source>
</evidence>
<gene>
    <name evidence="2" type="ORF">CPB84DRAFT_1752311</name>
</gene>
<feature type="transmembrane region" description="Helical" evidence="1">
    <location>
        <begin position="53"/>
        <end position="76"/>
    </location>
</feature>
<comment type="caution">
    <text evidence="2">The sequence shown here is derived from an EMBL/GenBank/DDBJ whole genome shotgun (WGS) entry which is preliminary data.</text>
</comment>
<proteinExistence type="predicted"/>
<keyword evidence="3" id="KW-1185">Reference proteome</keyword>
<feature type="transmembrane region" description="Helical" evidence="1">
    <location>
        <begin position="135"/>
        <end position="153"/>
    </location>
</feature>
<dbReference type="AlphaFoldDB" id="A0A9P5TG49"/>
<sequence>MPALLLPTSTQEIVFNTVFNTLLLEFLLFGIYTVVYAGTLYVYWTKAPSQRHWMIICAISVSYLVCLIQVACQWYFDKRDILNIEVLQGTLVSALHNSPRWLTLLNQICYFIAAALADGLLIWRCFNVWSSSIRVILLPSFFLLCEIASAANLDPSPSQSETLNALVGTTLLMTVATTLVTTSLIAYRMHFFAKENVFDDTRSLLKYIVEVMVQSATVYSLATIPFATVSIIHTETHAPVLVARYYTAAFYLFTAGIAPTIMVARVALISEVSQVKVAMSSVSSMEFCRPTTGNVDSVLYQKPENSQIKECQEWLTQSGHL</sequence>